<organism evidence="1 2">
    <name type="scientific">Segatella copri</name>
    <dbReference type="NCBI Taxonomy" id="165179"/>
    <lineage>
        <taxon>Bacteria</taxon>
        <taxon>Pseudomonadati</taxon>
        <taxon>Bacteroidota</taxon>
        <taxon>Bacteroidia</taxon>
        <taxon>Bacteroidales</taxon>
        <taxon>Prevotellaceae</taxon>
        <taxon>Segatella</taxon>
    </lineage>
</organism>
<sequence>MQIDRYSALQGKGIGIEYLDKNNCFAGWKTLFSKSNTALIYNKVDFGNEKVEEITVRAKSAKGGVLVVRADGKKGNIIAKVKIPKSADWLGFI</sequence>
<dbReference type="Proteomes" id="UP000450161">
    <property type="component" value="Unassembled WGS sequence"/>
</dbReference>
<gene>
    <name evidence="1" type="ORF">FYJ72_07710</name>
</gene>
<reference evidence="1 2" key="1">
    <citation type="submission" date="2019-08" db="EMBL/GenBank/DDBJ databases">
        <title>In-depth cultivation of the pig gut microbiome towards novel bacterial diversity and tailored functional studies.</title>
        <authorList>
            <person name="Wylensek D."/>
            <person name="Hitch T.C.A."/>
            <person name="Clavel T."/>
        </authorList>
    </citation>
    <scope>NUCLEOTIDE SEQUENCE [LARGE SCALE GENOMIC DNA]</scope>
    <source>
        <strain evidence="1 2">LKV-178-WT-2C</strain>
    </source>
</reference>
<evidence type="ECO:0000313" key="1">
    <source>
        <dbReference type="EMBL" id="MST77566.1"/>
    </source>
</evidence>
<protein>
    <submittedName>
        <fullName evidence="1">Carbohydrate-binding protein</fullName>
    </submittedName>
</protein>
<proteinExistence type="predicted"/>
<evidence type="ECO:0000313" key="2">
    <source>
        <dbReference type="Proteomes" id="UP000450161"/>
    </source>
</evidence>
<dbReference type="Gene3D" id="2.60.120.260">
    <property type="entry name" value="Galactose-binding domain-like"/>
    <property type="match status" value="1"/>
</dbReference>
<dbReference type="AlphaFoldDB" id="A0A6I2TUX4"/>
<dbReference type="EMBL" id="VUNF01000012">
    <property type="protein sequence ID" value="MST77566.1"/>
    <property type="molecule type" value="Genomic_DNA"/>
</dbReference>
<name>A0A6I2TUX4_9BACT</name>
<accession>A0A6I2TUX4</accession>
<comment type="caution">
    <text evidence="1">The sequence shown here is derived from an EMBL/GenBank/DDBJ whole genome shotgun (WGS) entry which is preliminary data.</text>
</comment>